<evidence type="ECO:0000313" key="2">
    <source>
        <dbReference type="EMBL" id="KWF17332.1"/>
    </source>
</evidence>
<dbReference type="Proteomes" id="UP000062912">
    <property type="component" value="Unassembled WGS sequence"/>
</dbReference>
<dbReference type="AlphaFoldDB" id="A0A132E7T0"/>
<dbReference type="RefSeq" id="WP_060247280.1">
    <property type="nucleotide sequence ID" value="NZ_LPJR01000095.1"/>
</dbReference>
<reference evidence="2 3" key="1">
    <citation type="submission" date="2015-11" db="EMBL/GenBank/DDBJ databases">
        <title>Expanding the genomic diversity of Burkholderia species for the development of highly accurate diagnostics.</title>
        <authorList>
            <person name="Sahl J."/>
            <person name="Keim P."/>
            <person name="Wagner D."/>
        </authorList>
    </citation>
    <scope>NUCLEOTIDE SEQUENCE [LARGE SCALE GENOMIC DNA]</scope>
    <source>
        <strain evidence="2 3">MSMB368WGS</strain>
    </source>
</reference>
<name>A0A132E7T0_9BURK</name>
<keyword evidence="2" id="KW-0238">DNA-binding</keyword>
<accession>A0A132E7T0</accession>
<dbReference type="InterPro" id="IPR010982">
    <property type="entry name" value="Lambda_DNA-bd_dom_sf"/>
</dbReference>
<sequence>MKRRDSHRRAGEVPAASDVDFDLDLADEAMLAAKSRFVQKLNMLMATYGLSEAEATAIAEMVRPPDTPAQRERLRNVSLDQLILTLMSFGQHVKIVVTPAGRSAPAGITVSV</sequence>
<organism evidence="2 3">
    <name type="scientific">Burkholderia pseudomultivorans</name>
    <dbReference type="NCBI Taxonomy" id="1207504"/>
    <lineage>
        <taxon>Bacteria</taxon>
        <taxon>Pseudomonadati</taxon>
        <taxon>Pseudomonadota</taxon>
        <taxon>Betaproteobacteria</taxon>
        <taxon>Burkholderiales</taxon>
        <taxon>Burkholderiaceae</taxon>
        <taxon>Burkholderia</taxon>
        <taxon>Burkholderia cepacia complex</taxon>
    </lineage>
</organism>
<evidence type="ECO:0000259" key="1">
    <source>
        <dbReference type="Pfam" id="PF13744"/>
    </source>
</evidence>
<dbReference type="EMBL" id="LPJR01000095">
    <property type="protein sequence ID" value="KWF17332.1"/>
    <property type="molecule type" value="Genomic_DNA"/>
</dbReference>
<feature type="domain" description="HigA2-like helix-turn-helix" evidence="1">
    <location>
        <begin position="22"/>
        <end position="97"/>
    </location>
</feature>
<dbReference type="Pfam" id="PF13744">
    <property type="entry name" value="HTH_37"/>
    <property type="match status" value="1"/>
</dbReference>
<dbReference type="GO" id="GO:0003677">
    <property type="term" value="F:DNA binding"/>
    <property type="evidence" value="ECO:0007669"/>
    <property type="project" value="UniProtKB-KW"/>
</dbReference>
<dbReference type="OrthoDB" id="8637119at2"/>
<dbReference type="InterPro" id="IPR039554">
    <property type="entry name" value="HigA2-like_HTH"/>
</dbReference>
<proteinExistence type="predicted"/>
<dbReference type="Gene3D" id="1.10.260.40">
    <property type="entry name" value="lambda repressor-like DNA-binding domains"/>
    <property type="match status" value="1"/>
</dbReference>
<protein>
    <submittedName>
        <fullName evidence="2">DNA-binding protein</fullName>
    </submittedName>
</protein>
<comment type="caution">
    <text evidence="2">The sequence shown here is derived from an EMBL/GenBank/DDBJ whole genome shotgun (WGS) entry which is preliminary data.</text>
</comment>
<gene>
    <name evidence="2" type="ORF">WT56_33200</name>
</gene>
<evidence type="ECO:0000313" key="3">
    <source>
        <dbReference type="Proteomes" id="UP000062912"/>
    </source>
</evidence>